<gene>
    <name evidence="12" type="ORF">J2S73_003958</name>
</gene>
<evidence type="ECO:0000256" key="8">
    <source>
        <dbReference type="ARBA" id="ARBA00023004"/>
    </source>
</evidence>
<keyword evidence="3" id="KW-0813">Transport</keyword>
<evidence type="ECO:0000256" key="1">
    <source>
        <dbReference type="ARBA" id="ARBA00004417"/>
    </source>
</evidence>
<reference evidence="12" key="1">
    <citation type="submission" date="2023-07" db="EMBL/GenBank/DDBJ databases">
        <title>Genomic Encyclopedia of Type Strains, Phase IV (KMG-IV): sequencing the most valuable type-strain genomes for metagenomic binning, comparative biology and taxonomic classification.</title>
        <authorList>
            <person name="Goeker M."/>
        </authorList>
    </citation>
    <scope>NUCLEOTIDE SEQUENCE</scope>
    <source>
        <strain evidence="12">DSM 21202</strain>
    </source>
</reference>
<comment type="subcellular location">
    <subcellularLocation>
        <location evidence="1">Cell inner membrane</location>
        <topology evidence="1">Peripheral membrane protein</topology>
    </subcellularLocation>
</comment>
<dbReference type="InterPro" id="IPR015853">
    <property type="entry name" value="ABC_transpr_FbpC"/>
</dbReference>
<evidence type="ECO:0000313" key="13">
    <source>
        <dbReference type="Proteomes" id="UP001229244"/>
    </source>
</evidence>
<keyword evidence="10" id="KW-0472">Membrane</keyword>
<dbReference type="PANTHER" id="PTHR42781">
    <property type="entry name" value="SPERMIDINE/PUTRESCINE IMPORT ATP-BINDING PROTEIN POTA"/>
    <property type="match status" value="1"/>
</dbReference>
<dbReference type="FunFam" id="3.40.50.300:FF:000042">
    <property type="entry name" value="Maltose/maltodextrin ABC transporter, ATP-binding protein"/>
    <property type="match status" value="1"/>
</dbReference>
<dbReference type="Pfam" id="PF08402">
    <property type="entry name" value="TOBE_2"/>
    <property type="match status" value="1"/>
</dbReference>
<dbReference type="InterPro" id="IPR003593">
    <property type="entry name" value="AAA+_ATPase"/>
</dbReference>
<sequence>MSGKQLTLEACGKTYPDGTRALTPVDLTVAAGEIVVLLGPSGCGKTTLLRMVAGLDRPDPGGRVMLDGRDVTTLPIEKRGVGMVFQSYALFPHMSVAGNIGYGLRVQGWPKAKRKARVDEMLATARLEEFAGRRVDQLSGGQRQRVALARALAPGSGMILLDEPLTALDAGLREGLRAEIAAMIHAQGATALYVTHDQAEALTLGDRLVVMDKGRIAQVGTPREVYYAPQSDYVAGFFGHVNRLSGTVENGVFTTAAGTLALPGRPNGETTLAFRPEAAVVGAANGLTFTVKAALFEGPRQRVDLAGPEGEHLVAFAPGIRPYAPGDQVTVSVDPDGLLATGASAI</sequence>
<feature type="domain" description="ABC transporter" evidence="11">
    <location>
        <begin position="6"/>
        <end position="238"/>
    </location>
</feature>
<name>A0AAE4AW75_9HYPH</name>
<dbReference type="SMART" id="SM00382">
    <property type="entry name" value="AAA"/>
    <property type="match status" value="1"/>
</dbReference>
<dbReference type="SUPFAM" id="SSF50331">
    <property type="entry name" value="MOP-like"/>
    <property type="match status" value="1"/>
</dbReference>
<evidence type="ECO:0000256" key="3">
    <source>
        <dbReference type="ARBA" id="ARBA00022448"/>
    </source>
</evidence>
<keyword evidence="7 12" id="KW-0067">ATP-binding</keyword>
<comment type="similarity">
    <text evidence="2">Belongs to the ABC transporter superfamily.</text>
</comment>
<keyword evidence="6" id="KW-0547">Nucleotide-binding</keyword>
<dbReference type="InterPro" id="IPR017871">
    <property type="entry name" value="ABC_transporter-like_CS"/>
</dbReference>
<accession>A0AAE4AW75</accession>
<dbReference type="InterPro" id="IPR003439">
    <property type="entry name" value="ABC_transporter-like_ATP-bd"/>
</dbReference>
<dbReference type="CDD" id="cd03259">
    <property type="entry name" value="ABC_Carb_Solutes_like"/>
    <property type="match status" value="1"/>
</dbReference>
<comment type="caution">
    <text evidence="12">The sequence shown here is derived from an EMBL/GenBank/DDBJ whole genome shotgun (WGS) entry which is preliminary data.</text>
</comment>
<keyword evidence="4" id="KW-1003">Cell membrane</keyword>
<dbReference type="Proteomes" id="UP001229244">
    <property type="component" value="Unassembled WGS sequence"/>
</dbReference>
<evidence type="ECO:0000313" key="12">
    <source>
        <dbReference type="EMBL" id="MDQ0317474.1"/>
    </source>
</evidence>
<evidence type="ECO:0000259" key="11">
    <source>
        <dbReference type="PROSITE" id="PS50893"/>
    </source>
</evidence>
<proteinExistence type="inferred from homology"/>
<organism evidence="12 13">
    <name type="scientific">Amorphus orientalis</name>
    <dbReference type="NCBI Taxonomy" id="649198"/>
    <lineage>
        <taxon>Bacteria</taxon>
        <taxon>Pseudomonadati</taxon>
        <taxon>Pseudomonadota</taxon>
        <taxon>Alphaproteobacteria</taxon>
        <taxon>Hyphomicrobiales</taxon>
        <taxon>Amorphaceae</taxon>
        <taxon>Amorphus</taxon>
    </lineage>
</organism>
<dbReference type="SUPFAM" id="SSF52540">
    <property type="entry name" value="P-loop containing nucleoside triphosphate hydrolases"/>
    <property type="match status" value="1"/>
</dbReference>
<dbReference type="PROSITE" id="PS50893">
    <property type="entry name" value="ABC_TRANSPORTER_2"/>
    <property type="match status" value="1"/>
</dbReference>
<dbReference type="InterPro" id="IPR008995">
    <property type="entry name" value="Mo/tungstate-bd_C_term_dom"/>
</dbReference>
<evidence type="ECO:0000256" key="7">
    <source>
        <dbReference type="ARBA" id="ARBA00022840"/>
    </source>
</evidence>
<protein>
    <submittedName>
        <fullName evidence="12">Spermidine/putrescine transport system ATP-binding protein</fullName>
    </submittedName>
</protein>
<evidence type="ECO:0000256" key="2">
    <source>
        <dbReference type="ARBA" id="ARBA00005417"/>
    </source>
</evidence>
<dbReference type="AlphaFoldDB" id="A0AAE4AW75"/>
<dbReference type="PROSITE" id="PS00211">
    <property type="entry name" value="ABC_TRANSPORTER_1"/>
    <property type="match status" value="1"/>
</dbReference>
<keyword evidence="5" id="KW-0410">Iron transport</keyword>
<evidence type="ECO:0000256" key="5">
    <source>
        <dbReference type="ARBA" id="ARBA00022496"/>
    </source>
</evidence>
<dbReference type="EMBL" id="JAUSUL010000005">
    <property type="protein sequence ID" value="MDQ0317474.1"/>
    <property type="molecule type" value="Genomic_DNA"/>
</dbReference>
<dbReference type="GO" id="GO:0015408">
    <property type="term" value="F:ABC-type ferric iron transporter activity"/>
    <property type="evidence" value="ECO:0007669"/>
    <property type="project" value="InterPro"/>
</dbReference>
<dbReference type="PANTHER" id="PTHR42781:SF4">
    <property type="entry name" value="SPERMIDINE_PUTRESCINE IMPORT ATP-BINDING PROTEIN POTA"/>
    <property type="match status" value="1"/>
</dbReference>
<evidence type="ECO:0000256" key="4">
    <source>
        <dbReference type="ARBA" id="ARBA00022475"/>
    </source>
</evidence>
<evidence type="ECO:0000256" key="9">
    <source>
        <dbReference type="ARBA" id="ARBA00023065"/>
    </source>
</evidence>
<dbReference type="RefSeq" id="WP_306887393.1">
    <property type="nucleotide sequence ID" value="NZ_JAUSUL010000005.1"/>
</dbReference>
<dbReference type="GO" id="GO:0005524">
    <property type="term" value="F:ATP binding"/>
    <property type="evidence" value="ECO:0007669"/>
    <property type="project" value="UniProtKB-KW"/>
</dbReference>
<dbReference type="InterPro" id="IPR027417">
    <property type="entry name" value="P-loop_NTPase"/>
</dbReference>
<keyword evidence="9" id="KW-0406">Ion transport</keyword>
<dbReference type="GO" id="GO:0043190">
    <property type="term" value="C:ATP-binding cassette (ABC) transporter complex"/>
    <property type="evidence" value="ECO:0007669"/>
    <property type="project" value="InterPro"/>
</dbReference>
<evidence type="ECO:0000256" key="6">
    <source>
        <dbReference type="ARBA" id="ARBA00022741"/>
    </source>
</evidence>
<keyword evidence="13" id="KW-1185">Reference proteome</keyword>
<dbReference type="InterPro" id="IPR013611">
    <property type="entry name" value="Transp-assoc_OB_typ2"/>
</dbReference>
<dbReference type="Pfam" id="PF00005">
    <property type="entry name" value="ABC_tran"/>
    <property type="match status" value="1"/>
</dbReference>
<dbReference type="Gene3D" id="3.40.50.300">
    <property type="entry name" value="P-loop containing nucleotide triphosphate hydrolases"/>
    <property type="match status" value="1"/>
</dbReference>
<dbReference type="InterPro" id="IPR050093">
    <property type="entry name" value="ABC_SmlMolc_Importer"/>
</dbReference>
<dbReference type="GO" id="GO:0016887">
    <property type="term" value="F:ATP hydrolysis activity"/>
    <property type="evidence" value="ECO:0007669"/>
    <property type="project" value="InterPro"/>
</dbReference>
<keyword evidence="8" id="KW-0408">Iron</keyword>
<evidence type="ECO:0000256" key="10">
    <source>
        <dbReference type="ARBA" id="ARBA00023136"/>
    </source>
</evidence>